<feature type="transmembrane region" description="Helical" evidence="1">
    <location>
        <begin position="222"/>
        <end position="245"/>
    </location>
</feature>
<evidence type="ECO:0000313" key="3">
    <source>
        <dbReference type="Proteomes" id="UP000245624"/>
    </source>
</evidence>
<reference evidence="2 3" key="1">
    <citation type="submission" date="2018-05" db="EMBL/GenBank/DDBJ databases">
        <title>Genomic analysis of Gracilibacillus dipsosauri DD1 reveals novel features of a salt-tolerant amylase.</title>
        <authorList>
            <person name="Deutch C.E."/>
            <person name="Yang S."/>
        </authorList>
    </citation>
    <scope>NUCLEOTIDE SEQUENCE [LARGE SCALE GENOMIC DNA]</scope>
    <source>
        <strain evidence="2 3">DD1</strain>
    </source>
</reference>
<dbReference type="InterPro" id="IPR018710">
    <property type="entry name" value="DUF2232"/>
</dbReference>
<keyword evidence="1" id="KW-0472">Membrane</keyword>
<feature type="transmembrane region" description="Helical" evidence="1">
    <location>
        <begin position="6"/>
        <end position="26"/>
    </location>
</feature>
<dbReference type="OrthoDB" id="2987886at2"/>
<dbReference type="EMBL" id="QGTD01000004">
    <property type="protein sequence ID" value="PWU70130.1"/>
    <property type="molecule type" value="Genomic_DNA"/>
</dbReference>
<evidence type="ECO:0000313" key="2">
    <source>
        <dbReference type="EMBL" id="PWU70130.1"/>
    </source>
</evidence>
<gene>
    <name evidence="2" type="ORF">DLJ74_03865</name>
</gene>
<accession>A0A317L5A9</accession>
<keyword evidence="1" id="KW-1133">Transmembrane helix</keyword>
<feature type="transmembrane region" description="Helical" evidence="1">
    <location>
        <begin position="257"/>
        <end position="284"/>
    </location>
</feature>
<comment type="caution">
    <text evidence="2">The sequence shown here is derived from an EMBL/GenBank/DDBJ whole genome shotgun (WGS) entry which is preliminary data.</text>
</comment>
<dbReference type="AlphaFoldDB" id="A0A317L5A9"/>
<proteinExistence type="predicted"/>
<feature type="transmembrane region" description="Helical" evidence="1">
    <location>
        <begin position="86"/>
        <end position="107"/>
    </location>
</feature>
<sequence>MVTIFLPFTEIFTIMLMPIPIILLMLHGERVLFYVTVMVLFFLSFIIYPAVSIPITFLALISGIMIGFSIQKKQHPYETWLKGTAGYLFGLVGAYAFIEIVLQYSIADSYKEMMNESLNRTRELFETFGMIQLSIEDFELIREQMLGVLQLIPFILVVISMVLALITQWLTYKWLNRTAEKKYAFPAFRNFQLPKLILWIYFITLMLSLMGGNNDATLFYDIIMNVSNLAGTLLILQGLSFIFYYSYVKVKSTALPIVSILVLVFFPFIGFYFVRILGIIDLGFDLKKRITK</sequence>
<dbReference type="PANTHER" id="PTHR41324:SF1">
    <property type="entry name" value="DUF2232 DOMAIN-CONTAINING PROTEIN"/>
    <property type="match status" value="1"/>
</dbReference>
<dbReference type="PANTHER" id="PTHR41324">
    <property type="entry name" value="MEMBRANE PROTEIN-RELATED"/>
    <property type="match status" value="1"/>
</dbReference>
<dbReference type="Proteomes" id="UP000245624">
    <property type="component" value="Unassembled WGS sequence"/>
</dbReference>
<feature type="transmembrane region" description="Helical" evidence="1">
    <location>
        <begin position="151"/>
        <end position="171"/>
    </location>
</feature>
<keyword evidence="1" id="KW-0812">Transmembrane</keyword>
<organism evidence="2 3">
    <name type="scientific">Gracilibacillus dipsosauri</name>
    <dbReference type="NCBI Taxonomy" id="178340"/>
    <lineage>
        <taxon>Bacteria</taxon>
        <taxon>Bacillati</taxon>
        <taxon>Bacillota</taxon>
        <taxon>Bacilli</taxon>
        <taxon>Bacillales</taxon>
        <taxon>Bacillaceae</taxon>
        <taxon>Gracilibacillus</taxon>
    </lineage>
</organism>
<name>A0A317L5A9_9BACI</name>
<evidence type="ECO:0000256" key="1">
    <source>
        <dbReference type="SAM" id="Phobius"/>
    </source>
</evidence>
<dbReference type="Pfam" id="PF09991">
    <property type="entry name" value="DUF2232"/>
    <property type="match status" value="1"/>
</dbReference>
<feature type="transmembrane region" description="Helical" evidence="1">
    <location>
        <begin position="33"/>
        <end position="66"/>
    </location>
</feature>
<protein>
    <submittedName>
        <fullName evidence="2">DUF2232 domain-containing protein</fullName>
    </submittedName>
</protein>
<feature type="transmembrane region" description="Helical" evidence="1">
    <location>
        <begin position="191"/>
        <end position="210"/>
    </location>
</feature>
<keyword evidence="3" id="KW-1185">Reference proteome</keyword>